<accession>A0A699HHH1</accession>
<evidence type="ECO:0000313" key="1">
    <source>
        <dbReference type="EMBL" id="GEY30792.1"/>
    </source>
</evidence>
<dbReference type="SUPFAM" id="SSF56219">
    <property type="entry name" value="DNase I-like"/>
    <property type="match status" value="1"/>
</dbReference>
<sequence>MVLNMTKQSLFCLLETVETKERCFYSFVYASNNGKEIRVLWEEINAVKIIVDENPWCLLGDFNVTIKAKEHSSEGSTINEDMQEFIDCLNEVEKLDRIIVNQSFITKFGNAIGHFRPFMTSDHCPAVLSIARCLRKKKKSFRFLNFIMEKGKFIPVVKEGWEKEIEGKVGLDSKRDRNTKFFHKIIKSRENLNKITSVCNKKGEKFEGNEVAEQFVNHVKKFLKVDKDCEDLDDLELFHHKISNDAKNMIKEVIEDEIKEAMFDIGENKALGPDGFHKRMVEWIMTCVSSASFTIGINGKRHGFFRSRRGLRQWDSISPYLFTLVMEENVRKDILQTLPFKVGKLPVRYLGISLLAKRINDNYALVDMIDNETWCWPEKWTQTILVLTRIPVPRLNENMKYEVKWKSTKGKLIDFNIKNAWLDLRDKMESVKWWKEILRNLESIMNMSNVPSEWKDIIEKVAEQPCNNTIRSVVRRIALATVVYYIWKERNSRIFNDTKVTCEIVLQMIMENIRLQIQRLQVKMSK</sequence>
<dbReference type="AlphaFoldDB" id="A0A699HHH1"/>
<dbReference type="Gene3D" id="3.60.10.10">
    <property type="entry name" value="Endonuclease/exonuclease/phosphatase"/>
    <property type="match status" value="1"/>
</dbReference>
<reference evidence="1" key="1">
    <citation type="journal article" date="2019" name="Sci. Rep.">
        <title>Draft genome of Tanacetum cinerariifolium, the natural source of mosquito coil.</title>
        <authorList>
            <person name="Yamashiro T."/>
            <person name="Shiraishi A."/>
            <person name="Satake H."/>
            <person name="Nakayama K."/>
        </authorList>
    </citation>
    <scope>NUCLEOTIDE SEQUENCE</scope>
</reference>
<gene>
    <name evidence="1" type="ORF">Tci_402766</name>
</gene>
<dbReference type="PANTHER" id="PTHR33116">
    <property type="entry name" value="REVERSE TRANSCRIPTASE ZINC-BINDING DOMAIN-CONTAINING PROTEIN-RELATED-RELATED"/>
    <property type="match status" value="1"/>
</dbReference>
<dbReference type="InterPro" id="IPR036691">
    <property type="entry name" value="Endo/exonu/phosph_ase_sf"/>
</dbReference>
<evidence type="ECO:0008006" key="2">
    <source>
        <dbReference type="Google" id="ProtNLM"/>
    </source>
</evidence>
<dbReference type="PANTHER" id="PTHR33116:SF78">
    <property type="entry name" value="OS12G0587133 PROTEIN"/>
    <property type="match status" value="1"/>
</dbReference>
<proteinExistence type="predicted"/>
<name>A0A699HHH1_TANCI</name>
<protein>
    <recommendedName>
        <fullName evidence="2">RNA-directed DNA polymerase, eukaryota, reverse transcriptase zinc-binding domain protein</fullName>
    </recommendedName>
</protein>
<dbReference type="EMBL" id="BKCJ010167833">
    <property type="protein sequence ID" value="GEY30792.1"/>
    <property type="molecule type" value="Genomic_DNA"/>
</dbReference>
<organism evidence="1">
    <name type="scientific">Tanacetum cinerariifolium</name>
    <name type="common">Dalmatian daisy</name>
    <name type="synonym">Chrysanthemum cinerariifolium</name>
    <dbReference type="NCBI Taxonomy" id="118510"/>
    <lineage>
        <taxon>Eukaryota</taxon>
        <taxon>Viridiplantae</taxon>
        <taxon>Streptophyta</taxon>
        <taxon>Embryophyta</taxon>
        <taxon>Tracheophyta</taxon>
        <taxon>Spermatophyta</taxon>
        <taxon>Magnoliopsida</taxon>
        <taxon>eudicotyledons</taxon>
        <taxon>Gunneridae</taxon>
        <taxon>Pentapetalae</taxon>
        <taxon>asterids</taxon>
        <taxon>campanulids</taxon>
        <taxon>Asterales</taxon>
        <taxon>Asteraceae</taxon>
        <taxon>Asteroideae</taxon>
        <taxon>Anthemideae</taxon>
        <taxon>Anthemidinae</taxon>
        <taxon>Tanacetum</taxon>
    </lineage>
</organism>
<comment type="caution">
    <text evidence="1">The sequence shown here is derived from an EMBL/GenBank/DDBJ whole genome shotgun (WGS) entry which is preliminary data.</text>
</comment>